<dbReference type="InterPro" id="IPR013759">
    <property type="entry name" value="Topo_IIA_B_C"/>
</dbReference>
<feature type="region of interest" description="Disordered" evidence="13">
    <location>
        <begin position="996"/>
        <end position="1020"/>
    </location>
</feature>
<feature type="region of interest" description="Disordered" evidence="13">
    <location>
        <begin position="1252"/>
        <end position="1279"/>
    </location>
</feature>
<dbReference type="GO" id="GO:0003677">
    <property type="term" value="F:DNA binding"/>
    <property type="evidence" value="ECO:0007669"/>
    <property type="project" value="UniProtKB-KW"/>
</dbReference>
<evidence type="ECO:0000259" key="15">
    <source>
        <dbReference type="PROSITE" id="PS52040"/>
    </source>
</evidence>
<dbReference type="PANTHER" id="PTHR10169:SF38">
    <property type="entry name" value="DNA TOPOISOMERASE 2"/>
    <property type="match status" value="1"/>
</dbReference>
<dbReference type="GO" id="GO:0005524">
    <property type="term" value="F:ATP binding"/>
    <property type="evidence" value="ECO:0007669"/>
    <property type="project" value="UniProtKB-KW"/>
</dbReference>
<evidence type="ECO:0000256" key="7">
    <source>
        <dbReference type="ARBA" id="ARBA00022741"/>
    </source>
</evidence>
<dbReference type="InterPro" id="IPR001154">
    <property type="entry name" value="TopoII_euk"/>
</dbReference>
<dbReference type="InterPro" id="IPR001241">
    <property type="entry name" value="Topo_IIA"/>
</dbReference>
<dbReference type="Pfam" id="PF00521">
    <property type="entry name" value="DNA_topoisoIV"/>
    <property type="match status" value="1"/>
</dbReference>
<dbReference type="PRINTS" id="PR01158">
    <property type="entry name" value="TOPISMRASEII"/>
</dbReference>
<evidence type="ECO:0000313" key="16">
    <source>
        <dbReference type="EMBL" id="QHT33128.1"/>
    </source>
</evidence>
<dbReference type="CDD" id="cd03481">
    <property type="entry name" value="TopoIIA_Trans_ScTopoIIA"/>
    <property type="match status" value="1"/>
</dbReference>
<evidence type="ECO:0000259" key="14">
    <source>
        <dbReference type="PROSITE" id="PS50880"/>
    </source>
</evidence>
<evidence type="ECO:0000256" key="8">
    <source>
        <dbReference type="ARBA" id="ARBA00022840"/>
    </source>
</evidence>
<dbReference type="EMBL" id="MN738958">
    <property type="protein sequence ID" value="QHT33128.1"/>
    <property type="molecule type" value="Genomic_DNA"/>
</dbReference>
<protein>
    <recommendedName>
        <fullName evidence="5">DNA topoisomerase (ATP-hydrolyzing)</fullName>
        <ecNumber evidence="5">5.6.2.2</ecNumber>
    </recommendedName>
</protein>
<dbReference type="InterPro" id="IPR014721">
    <property type="entry name" value="Ribsml_uS5_D2-typ_fold_subgr"/>
</dbReference>
<dbReference type="GO" id="GO:0046872">
    <property type="term" value="F:metal ion binding"/>
    <property type="evidence" value="ECO:0007669"/>
    <property type="project" value="UniProtKB-KW"/>
</dbReference>
<keyword evidence="9" id="KW-0460">Magnesium</keyword>
<dbReference type="PRINTS" id="PR00418">
    <property type="entry name" value="TPI2FAMILY"/>
</dbReference>
<dbReference type="Gene3D" id="3.30.1360.40">
    <property type="match status" value="1"/>
</dbReference>
<keyword evidence="10" id="KW-0799">Topoisomerase</keyword>
<comment type="cofactor">
    <cofactor evidence="2">
        <name>Ca(2+)</name>
        <dbReference type="ChEBI" id="CHEBI:29108"/>
    </cofactor>
</comment>
<dbReference type="PROSITE" id="PS52040">
    <property type="entry name" value="TOPO_IIA"/>
    <property type="match status" value="1"/>
</dbReference>
<dbReference type="AlphaFoldDB" id="A0A6C0EVT8"/>
<evidence type="ECO:0000256" key="5">
    <source>
        <dbReference type="ARBA" id="ARBA00012895"/>
    </source>
</evidence>
<evidence type="ECO:0000256" key="10">
    <source>
        <dbReference type="ARBA" id="ARBA00023029"/>
    </source>
</evidence>
<proteinExistence type="inferred from homology"/>
<keyword evidence="12" id="KW-0413">Isomerase</keyword>
<dbReference type="SMART" id="SM00434">
    <property type="entry name" value="TOP4c"/>
    <property type="match status" value="1"/>
</dbReference>
<dbReference type="Pfam" id="PF16898">
    <property type="entry name" value="TOPRIM_C"/>
    <property type="match status" value="1"/>
</dbReference>
<feature type="compositionally biased region" description="Low complexity" evidence="13">
    <location>
        <begin position="1255"/>
        <end position="1273"/>
    </location>
</feature>
<dbReference type="GO" id="GO:0000712">
    <property type="term" value="P:resolution of meiotic recombination intermediates"/>
    <property type="evidence" value="ECO:0007669"/>
    <property type="project" value="TreeGrafter"/>
</dbReference>
<comment type="similarity">
    <text evidence="4">Belongs to the type II topoisomerase family.</text>
</comment>
<feature type="domain" description="Toprim" evidence="14">
    <location>
        <begin position="495"/>
        <end position="612"/>
    </location>
</feature>
<name>A0A6C0EVT8_9ZZZZ</name>
<keyword evidence="7" id="KW-0547">Nucleotide-binding</keyword>
<dbReference type="Gene3D" id="3.30.565.10">
    <property type="entry name" value="Histidine kinase-like ATPase, C-terminal domain"/>
    <property type="match status" value="1"/>
</dbReference>
<dbReference type="GO" id="GO:0006265">
    <property type="term" value="P:DNA topological change"/>
    <property type="evidence" value="ECO:0007669"/>
    <property type="project" value="InterPro"/>
</dbReference>
<evidence type="ECO:0000256" key="1">
    <source>
        <dbReference type="ARBA" id="ARBA00000185"/>
    </source>
</evidence>
<dbReference type="GO" id="GO:0005634">
    <property type="term" value="C:nucleus"/>
    <property type="evidence" value="ECO:0007669"/>
    <property type="project" value="TreeGrafter"/>
</dbReference>
<dbReference type="Gene3D" id="1.10.268.10">
    <property type="entry name" value="Topoisomerase, domain 3"/>
    <property type="match status" value="1"/>
</dbReference>
<dbReference type="InterPro" id="IPR020568">
    <property type="entry name" value="Ribosomal_Su5_D2-typ_SF"/>
</dbReference>
<evidence type="ECO:0000256" key="4">
    <source>
        <dbReference type="ARBA" id="ARBA00011080"/>
    </source>
</evidence>
<comment type="cofactor">
    <cofactor evidence="3">
        <name>Mg(2+)</name>
        <dbReference type="ChEBI" id="CHEBI:18420"/>
    </cofactor>
</comment>
<dbReference type="GO" id="GO:0003918">
    <property type="term" value="F:DNA topoisomerase type II (double strand cut, ATP-hydrolyzing) activity"/>
    <property type="evidence" value="ECO:0007669"/>
    <property type="project" value="UniProtKB-EC"/>
</dbReference>
<dbReference type="EC" id="5.6.2.2" evidence="5"/>
<evidence type="ECO:0000256" key="3">
    <source>
        <dbReference type="ARBA" id="ARBA00001946"/>
    </source>
</evidence>
<evidence type="ECO:0000256" key="11">
    <source>
        <dbReference type="ARBA" id="ARBA00023125"/>
    </source>
</evidence>
<dbReference type="Pfam" id="PF01751">
    <property type="entry name" value="Toprim"/>
    <property type="match status" value="1"/>
</dbReference>
<feature type="region of interest" description="Disordered" evidence="13">
    <location>
        <begin position="83"/>
        <end position="102"/>
    </location>
</feature>
<dbReference type="FunFam" id="3.90.199.10:FF:000002">
    <property type="entry name" value="DNA topoisomerase 2"/>
    <property type="match status" value="1"/>
</dbReference>
<dbReference type="PROSITE" id="PS50880">
    <property type="entry name" value="TOPRIM"/>
    <property type="match status" value="1"/>
</dbReference>
<feature type="domain" description="Topo IIA-type catalytic" evidence="15">
    <location>
        <begin position="758"/>
        <end position="1231"/>
    </location>
</feature>
<evidence type="ECO:0000256" key="12">
    <source>
        <dbReference type="ARBA" id="ARBA00023235"/>
    </source>
</evidence>
<evidence type="ECO:0000256" key="13">
    <source>
        <dbReference type="SAM" id="MobiDB-lite"/>
    </source>
</evidence>
<dbReference type="PANTHER" id="PTHR10169">
    <property type="entry name" value="DNA TOPOISOMERASE/GYRASE"/>
    <property type="match status" value="1"/>
</dbReference>
<dbReference type="Gene3D" id="3.40.50.670">
    <property type="match status" value="1"/>
</dbReference>
<dbReference type="InterPro" id="IPR013757">
    <property type="entry name" value="Topo_IIA_A_a_sf"/>
</dbReference>
<keyword evidence="11" id="KW-0238">DNA-binding</keyword>
<evidence type="ECO:0000256" key="2">
    <source>
        <dbReference type="ARBA" id="ARBA00001913"/>
    </source>
</evidence>
<sequence length="1279" mass="142840">MSTPITTEKLPIAKAKTPKAPKISKIPNILTAMPANTILEPASPAPPPSSDLDKYQKMTDKEHILKKPDTYIGSTEMTESEMFVYESSSSSSSSTEPSPAAPGIVSRKIQYIPGLYKLFDEGAVNGRDHVVRQAQAIADAKPGALPVTCIEFEISDDGIISITNDGNGIDVAQHPDHKLWIPEMIFGHLRTSTNYDENKKEKIVGGKNGFGFKLVLIWSSWGRIETVDHIRGLKYIQEFKNNLDEICPPKITKCTTTKPYTKVSFRPDYARFGIQGLTPDMRALFEKRVYDIAAVTDKSVKVKYNGAVVPVKHFQQYIDFYIGAKGETKRIYESPDPRWEYVVSLAPNGEFQHVSFVNGIYTQKGGKHVEYIINQIIRKLTDYIKTKKKVDVKPTTIKEQLALFLRCDIENPSFSSQSKDELGTTVASFGSTCKVSDDFVEKLAKMGVMDAACALTEVKENKAAKKTDGTKTRTIRGIPKLIDANFAGTDKSAQCTIIFCEGDSAKAGIVSGLSREDRNLIGVYPMKGKMMNTRGEPVKKIADNNEITEIKQILGLEVGRKYTSDDVKYRLRYGKVLFMTDQDLDGSHIKGLGINMFQSEWPTLTELPGFIGFMNTPILKAKKGTQEKVFYNEGEYRAWKEGSEGEAVAGGVGVSMATHAPPSGWNIKYYKGLGTSTGKEFKEYFEHKKIVDFTHSGDTCDNAIDMVFNKKRADDRKTWLATYSRDRYLDTLQPSVTYEKFINDEMIHFSKYDCDRSIPNTMDGLKISLRKILYSAFKKNLKTEIKVAQFSGYVSEHSGYHHGEASLNAAIVGLAQNFVGSNNINLFEPNGQFGSRIKGGSDAASVRYIFTQLNKLTRLIFRSEDDAVLTYLDDDGQSVEPIYYVPIIPMALVNGTKGIGTGFSTDIMCYNPAQIIEYIKRKLSGTVSADASAPAPIEPFYKNFKGTIRRVGDTKYLFKGCYTILDEKRIRITELPVGTWTEDYKKFLEHLIEPPTAAPASKDKDKDKSSPASNAPIVKEYNDMSTDTTVDITVTMAPNIIKTYGEKATEFECNLLEKSLGLYTTQSTTNMNMFDANEKLKKYSSAEEIIDDYYGVRLEYYEKRKQHIINALTRELLVLSNRARYITEILDDTIDLRRKTNKMLTALLKERKYDLYVASKGDDGDAISGGSGNTSSGNTDDENGYKYLLKLPMDTVSEENVARLLTEKTKKEKELSELGSKSPEQLWKNDLEELETEYTKFVQRTALTEVASSATGGTSLKSKLKSKSSTGGKAMKQSV</sequence>
<dbReference type="InterPro" id="IPR013506">
    <property type="entry name" value="Topo_IIA_bsu_dom2"/>
</dbReference>
<dbReference type="SUPFAM" id="SSF54211">
    <property type="entry name" value="Ribosomal protein S5 domain 2-like"/>
    <property type="match status" value="1"/>
</dbReference>
<evidence type="ECO:0000256" key="9">
    <source>
        <dbReference type="ARBA" id="ARBA00022842"/>
    </source>
</evidence>
<evidence type="ECO:0000256" key="6">
    <source>
        <dbReference type="ARBA" id="ARBA00022723"/>
    </source>
</evidence>
<dbReference type="Pfam" id="PF00204">
    <property type="entry name" value="DNA_gyraseB"/>
    <property type="match status" value="1"/>
</dbReference>
<accession>A0A6C0EVT8</accession>
<dbReference type="InterPro" id="IPR002205">
    <property type="entry name" value="Topo_IIA_dom_A"/>
</dbReference>
<dbReference type="GO" id="GO:0000819">
    <property type="term" value="P:sister chromatid segregation"/>
    <property type="evidence" value="ECO:0007669"/>
    <property type="project" value="TreeGrafter"/>
</dbReference>
<dbReference type="InterPro" id="IPR050634">
    <property type="entry name" value="DNA_Topoisomerase_II"/>
</dbReference>
<organism evidence="16">
    <name type="scientific">viral metagenome</name>
    <dbReference type="NCBI Taxonomy" id="1070528"/>
    <lineage>
        <taxon>unclassified sequences</taxon>
        <taxon>metagenomes</taxon>
        <taxon>organismal metagenomes</taxon>
    </lineage>
</organism>
<dbReference type="InterPro" id="IPR013758">
    <property type="entry name" value="Topo_IIA_A/C_ab"/>
</dbReference>
<dbReference type="InterPro" id="IPR036890">
    <property type="entry name" value="HATPase_C_sf"/>
</dbReference>
<dbReference type="FunFam" id="3.40.50.670:FF:000001">
    <property type="entry name" value="DNA topoisomerase 2"/>
    <property type="match status" value="1"/>
</dbReference>
<dbReference type="SUPFAM" id="SSF55874">
    <property type="entry name" value="ATPase domain of HSP90 chaperone/DNA topoisomerase II/histidine kinase"/>
    <property type="match status" value="1"/>
</dbReference>
<comment type="catalytic activity">
    <reaction evidence="1">
        <text>ATP-dependent breakage, passage and rejoining of double-stranded DNA.</text>
        <dbReference type="EC" id="5.6.2.2"/>
    </reaction>
</comment>
<dbReference type="Gene3D" id="3.30.230.10">
    <property type="match status" value="1"/>
</dbReference>
<dbReference type="InterPro" id="IPR013760">
    <property type="entry name" value="Topo_IIA-like_dom_sf"/>
</dbReference>
<dbReference type="SMART" id="SM00433">
    <property type="entry name" value="TOP2c"/>
    <property type="match status" value="1"/>
</dbReference>
<keyword evidence="8" id="KW-0067">ATP-binding</keyword>
<dbReference type="Gene3D" id="3.30.1490.30">
    <property type="match status" value="1"/>
</dbReference>
<dbReference type="Gene3D" id="3.90.199.10">
    <property type="entry name" value="Topoisomerase II, domain 5"/>
    <property type="match status" value="1"/>
</dbReference>
<dbReference type="InterPro" id="IPR031660">
    <property type="entry name" value="TOPRIM_C"/>
</dbReference>
<reference evidence="16" key="1">
    <citation type="journal article" date="2020" name="Nature">
        <title>Giant virus diversity and host interactions through global metagenomics.</title>
        <authorList>
            <person name="Schulz F."/>
            <person name="Roux S."/>
            <person name="Paez-Espino D."/>
            <person name="Jungbluth S."/>
            <person name="Walsh D.A."/>
            <person name="Denef V.J."/>
            <person name="McMahon K.D."/>
            <person name="Konstantinidis K.T."/>
            <person name="Eloe-Fadrosh E.A."/>
            <person name="Kyrpides N.C."/>
            <person name="Woyke T."/>
        </authorList>
    </citation>
    <scope>NUCLEOTIDE SEQUENCE</scope>
    <source>
        <strain evidence="16">GVMAG-M-3300009161-34</strain>
    </source>
</reference>
<dbReference type="SUPFAM" id="SSF56719">
    <property type="entry name" value="Type II DNA topoisomerase"/>
    <property type="match status" value="1"/>
</dbReference>
<keyword evidence="6" id="KW-0479">Metal-binding</keyword>
<dbReference type="InterPro" id="IPR006171">
    <property type="entry name" value="TOPRIM_dom"/>
</dbReference>